<keyword evidence="1" id="KW-0653">Protein transport</keyword>
<evidence type="ECO:0000256" key="2">
    <source>
        <dbReference type="SAM" id="Phobius"/>
    </source>
</evidence>
<sequence length="148" mass="16388">MGLKSNGDHHAENGANMENIDLSRSVVVHRKEKPKMAETWPEMLKAWPKTTLCIVSNEFCERFSYYGMRTILLLYFLNVLKFDYSIATVGTNGFTVLCYLTPLFGSIIADGYVGKFKTIFVLSIVYALGQLGLAAASTLSSSSPCIPM</sequence>
<dbReference type="Proteomes" id="UP000887574">
    <property type="component" value="Unplaced"/>
</dbReference>
<dbReference type="GO" id="GO:0022857">
    <property type="term" value="F:transmembrane transporter activity"/>
    <property type="evidence" value="ECO:0007669"/>
    <property type="project" value="InterPro"/>
</dbReference>
<accession>A0A915CP76</accession>
<organism evidence="3 4">
    <name type="scientific">Ditylenchus dipsaci</name>
    <dbReference type="NCBI Taxonomy" id="166011"/>
    <lineage>
        <taxon>Eukaryota</taxon>
        <taxon>Metazoa</taxon>
        <taxon>Ecdysozoa</taxon>
        <taxon>Nematoda</taxon>
        <taxon>Chromadorea</taxon>
        <taxon>Rhabditida</taxon>
        <taxon>Tylenchina</taxon>
        <taxon>Tylenchomorpha</taxon>
        <taxon>Sphaerularioidea</taxon>
        <taxon>Anguinidae</taxon>
        <taxon>Anguininae</taxon>
        <taxon>Ditylenchus</taxon>
    </lineage>
</organism>
<proteinExistence type="predicted"/>
<evidence type="ECO:0000313" key="3">
    <source>
        <dbReference type="Proteomes" id="UP000887574"/>
    </source>
</evidence>
<keyword evidence="2" id="KW-1133">Transmembrane helix</keyword>
<dbReference type="InterPro" id="IPR036259">
    <property type="entry name" value="MFS_trans_sf"/>
</dbReference>
<dbReference type="GO" id="GO:0006857">
    <property type="term" value="P:oligopeptide transport"/>
    <property type="evidence" value="ECO:0007669"/>
    <property type="project" value="InterPro"/>
</dbReference>
<keyword evidence="2" id="KW-0812">Transmembrane</keyword>
<name>A0A915CP76_9BILA</name>
<dbReference type="PROSITE" id="PS01022">
    <property type="entry name" value="PTR2_1"/>
    <property type="match status" value="1"/>
</dbReference>
<dbReference type="AlphaFoldDB" id="A0A915CP76"/>
<dbReference type="SUPFAM" id="SSF103473">
    <property type="entry name" value="MFS general substrate transporter"/>
    <property type="match status" value="1"/>
</dbReference>
<dbReference type="Gene3D" id="1.20.1250.20">
    <property type="entry name" value="MFS general substrate transporter like domains"/>
    <property type="match status" value="1"/>
</dbReference>
<keyword evidence="3" id="KW-1185">Reference proteome</keyword>
<reference evidence="4" key="1">
    <citation type="submission" date="2022-11" db="UniProtKB">
        <authorList>
            <consortium name="WormBaseParasite"/>
        </authorList>
    </citation>
    <scope>IDENTIFICATION</scope>
</reference>
<keyword evidence="2" id="KW-0472">Membrane</keyword>
<feature type="transmembrane region" description="Helical" evidence="2">
    <location>
        <begin position="92"/>
        <end position="113"/>
    </location>
</feature>
<keyword evidence="1" id="KW-0571">Peptide transport</keyword>
<dbReference type="InterPro" id="IPR018456">
    <property type="entry name" value="PTR2_symporter_CS"/>
</dbReference>
<dbReference type="PANTHER" id="PTHR11654">
    <property type="entry name" value="OLIGOPEPTIDE TRANSPORTER-RELATED"/>
    <property type="match status" value="1"/>
</dbReference>
<evidence type="ECO:0000313" key="4">
    <source>
        <dbReference type="WBParaSite" id="jg11174"/>
    </source>
</evidence>
<evidence type="ECO:0000256" key="1">
    <source>
        <dbReference type="ARBA" id="ARBA00022856"/>
    </source>
</evidence>
<feature type="transmembrane region" description="Helical" evidence="2">
    <location>
        <begin position="119"/>
        <end position="139"/>
    </location>
</feature>
<protein>
    <submittedName>
        <fullName evidence="4">Uncharacterized protein</fullName>
    </submittedName>
</protein>
<keyword evidence="1" id="KW-0813">Transport</keyword>
<dbReference type="WBParaSite" id="jg11174">
    <property type="protein sequence ID" value="jg11174"/>
    <property type="gene ID" value="jg11174"/>
</dbReference>
<dbReference type="GO" id="GO:0016020">
    <property type="term" value="C:membrane"/>
    <property type="evidence" value="ECO:0007669"/>
    <property type="project" value="InterPro"/>
</dbReference>